<feature type="compositionally biased region" description="Polar residues" evidence="1">
    <location>
        <begin position="90"/>
        <end position="104"/>
    </location>
</feature>
<dbReference type="Proteomes" id="UP001152622">
    <property type="component" value="Chromosome 15"/>
</dbReference>
<feature type="region of interest" description="Disordered" evidence="1">
    <location>
        <begin position="81"/>
        <end position="133"/>
    </location>
</feature>
<feature type="compositionally biased region" description="Basic and acidic residues" evidence="1">
    <location>
        <begin position="13"/>
        <end position="22"/>
    </location>
</feature>
<accession>A0A9Q1EMC3</accession>
<reference evidence="2" key="1">
    <citation type="journal article" date="2023" name="Science">
        <title>Genome structures resolve the early diversification of teleost fishes.</title>
        <authorList>
            <person name="Parey E."/>
            <person name="Louis A."/>
            <person name="Montfort J."/>
            <person name="Bouchez O."/>
            <person name="Roques C."/>
            <person name="Iampietro C."/>
            <person name="Lluch J."/>
            <person name="Castinel A."/>
            <person name="Donnadieu C."/>
            <person name="Desvignes T."/>
            <person name="Floi Bucao C."/>
            <person name="Jouanno E."/>
            <person name="Wen M."/>
            <person name="Mejri S."/>
            <person name="Dirks R."/>
            <person name="Jansen H."/>
            <person name="Henkel C."/>
            <person name="Chen W.J."/>
            <person name="Zahm M."/>
            <person name="Cabau C."/>
            <person name="Klopp C."/>
            <person name="Thompson A.W."/>
            <person name="Robinson-Rechavi M."/>
            <person name="Braasch I."/>
            <person name="Lecointre G."/>
            <person name="Bobe J."/>
            <person name="Postlethwait J.H."/>
            <person name="Berthelot C."/>
            <person name="Roest Crollius H."/>
            <person name="Guiguen Y."/>
        </authorList>
    </citation>
    <scope>NUCLEOTIDE SEQUENCE</scope>
    <source>
        <strain evidence="2">WJC10195</strain>
    </source>
</reference>
<feature type="region of interest" description="Disordered" evidence="1">
    <location>
        <begin position="1"/>
        <end position="60"/>
    </location>
</feature>
<keyword evidence="3" id="KW-1185">Reference proteome</keyword>
<proteinExistence type="predicted"/>
<evidence type="ECO:0000313" key="3">
    <source>
        <dbReference type="Proteomes" id="UP001152622"/>
    </source>
</evidence>
<name>A0A9Q1EMC3_SYNKA</name>
<comment type="caution">
    <text evidence="2">The sequence shown here is derived from an EMBL/GenBank/DDBJ whole genome shotgun (WGS) entry which is preliminary data.</text>
</comment>
<evidence type="ECO:0000256" key="1">
    <source>
        <dbReference type="SAM" id="MobiDB-lite"/>
    </source>
</evidence>
<dbReference type="EMBL" id="JAINUF010000015">
    <property type="protein sequence ID" value="KAJ8341377.1"/>
    <property type="molecule type" value="Genomic_DNA"/>
</dbReference>
<protein>
    <submittedName>
        <fullName evidence="2">Uncharacterized protein</fullName>
    </submittedName>
</protein>
<dbReference type="AlphaFoldDB" id="A0A9Q1EMC3"/>
<sequence length="133" mass="13959">MTERAGPSATGVRARDRREARGAPRGPAGVRYNLRKKDNRLNGGGLVSFSGDGSRSDRGRRSLSRALFNECAPCVCEKRSPRTVEVTRGNKGSDNASSVSSPGSDTDRPPPPAARPARGLLGGRALSLGVESV</sequence>
<organism evidence="2 3">
    <name type="scientific">Synaphobranchus kaupii</name>
    <name type="common">Kaup's arrowtooth eel</name>
    <dbReference type="NCBI Taxonomy" id="118154"/>
    <lineage>
        <taxon>Eukaryota</taxon>
        <taxon>Metazoa</taxon>
        <taxon>Chordata</taxon>
        <taxon>Craniata</taxon>
        <taxon>Vertebrata</taxon>
        <taxon>Euteleostomi</taxon>
        <taxon>Actinopterygii</taxon>
        <taxon>Neopterygii</taxon>
        <taxon>Teleostei</taxon>
        <taxon>Anguilliformes</taxon>
        <taxon>Synaphobranchidae</taxon>
        <taxon>Synaphobranchus</taxon>
    </lineage>
</organism>
<feature type="compositionally biased region" description="Low complexity" evidence="1">
    <location>
        <begin position="115"/>
        <end position="133"/>
    </location>
</feature>
<evidence type="ECO:0000313" key="2">
    <source>
        <dbReference type="EMBL" id="KAJ8341377.1"/>
    </source>
</evidence>
<gene>
    <name evidence="2" type="ORF">SKAU_G00336680</name>
</gene>